<dbReference type="Pfam" id="PF01739">
    <property type="entry name" value="CheR"/>
    <property type="match status" value="1"/>
</dbReference>
<evidence type="ECO:0000313" key="8">
    <source>
        <dbReference type="Proteomes" id="UP001595945"/>
    </source>
</evidence>
<dbReference type="EC" id="2.1.1.80" evidence="2"/>
<protein>
    <recommendedName>
        <fullName evidence="2">protein-glutamate O-methyltransferase</fullName>
        <ecNumber evidence="2">2.1.1.80</ecNumber>
    </recommendedName>
</protein>
<dbReference type="Pfam" id="PF03705">
    <property type="entry name" value="CheR_N"/>
    <property type="match status" value="1"/>
</dbReference>
<accession>A0ABD5Q348</accession>
<dbReference type="AlphaFoldDB" id="A0ABD5Q348"/>
<dbReference type="InterPro" id="IPR000780">
    <property type="entry name" value="CheR_MeTrfase"/>
</dbReference>
<dbReference type="GO" id="GO:0008983">
    <property type="term" value="F:protein-glutamate O-methyltransferase activity"/>
    <property type="evidence" value="ECO:0007669"/>
    <property type="project" value="UniProtKB-EC"/>
</dbReference>
<organism evidence="7 8">
    <name type="scientific">Halorussus aquaticus</name>
    <dbReference type="NCBI Taxonomy" id="2953748"/>
    <lineage>
        <taxon>Archaea</taxon>
        <taxon>Methanobacteriati</taxon>
        <taxon>Methanobacteriota</taxon>
        <taxon>Stenosarchaea group</taxon>
        <taxon>Halobacteria</taxon>
        <taxon>Halobacteriales</taxon>
        <taxon>Haladaptataceae</taxon>
        <taxon>Halorussus</taxon>
    </lineage>
</organism>
<dbReference type="GO" id="GO:0032259">
    <property type="term" value="P:methylation"/>
    <property type="evidence" value="ECO:0007669"/>
    <property type="project" value="UniProtKB-KW"/>
</dbReference>
<comment type="caution">
    <text evidence="7">The sequence shown here is derived from an EMBL/GenBank/DDBJ whole genome shotgun (WGS) entry which is preliminary data.</text>
</comment>
<dbReference type="InterPro" id="IPR036804">
    <property type="entry name" value="CheR_N_sf"/>
</dbReference>
<sequence length="275" mass="31723">MTPDDEAFDELLDYVESELGFATSYYDDAYLDRRVSSRMRRSDTDDYAEYHDLLSGDEREQEALLDAFSVNVTSFFRNPEVWEEMRSVIRALSAERNRIRLWSAACSDGREPYSMSMLALDDPEVEDSRIRITATDIDREILAAARQGVYENTRTTDIGEQLAPLDEYERYVERDGDQFAVADEVKELVSFERHDLINGDPKSNFDLVVCRNLFIYIDTEHKLPILETVSKSLSEGGYLVIGKTETLPELLKPAFEPIARRLRIYKKIDSIPDRS</sequence>
<gene>
    <name evidence="7" type="ORF">ACFO9K_12880</name>
</gene>
<evidence type="ECO:0000256" key="4">
    <source>
        <dbReference type="ARBA" id="ARBA00022679"/>
    </source>
</evidence>
<dbReference type="GeneID" id="73044138"/>
<comment type="catalytic activity">
    <reaction evidence="1">
        <text>L-glutamyl-[protein] + S-adenosyl-L-methionine = [protein]-L-glutamate 5-O-methyl ester + S-adenosyl-L-homocysteine</text>
        <dbReference type="Rhea" id="RHEA:24452"/>
        <dbReference type="Rhea" id="RHEA-COMP:10208"/>
        <dbReference type="Rhea" id="RHEA-COMP:10311"/>
        <dbReference type="ChEBI" id="CHEBI:29973"/>
        <dbReference type="ChEBI" id="CHEBI:57856"/>
        <dbReference type="ChEBI" id="CHEBI:59789"/>
        <dbReference type="ChEBI" id="CHEBI:82795"/>
        <dbReference type="EC" id="2.1.1.80"/>
    </reaction>
</comment>
<keyword evidence="3 7" id="KW-0489">Methyltransferase</keyword>
<keyword evidence="8" id="KW-1185">Reference proteome</keyword>
<dbReference type="Proteomes" id="UP001595945">
    <property type="component" value="Unassembled WGS sequence"/>
</dbReference>
<dbReference type="RefSeq" id="WP_254269151.1">
    <property type="nucleotide sequence ID" value="NZ_CP100400.1"/>
</dbReference>
<dbReference type="InterPro" id="IPR022641">
    <property type="entry name" value="CheR_N"/>
</dbReference>
<dbReference type="PRINTS" id="PR00996">
    <property type="entry name" value="CHERMTFRASE"/>
</dbReference>
<dbReference type="SUPFAM" id="SSF47757">
    <property type="entry name" value="Chemotaxis receptor methyltransferase CheR, N-terminal domain"/>
    <property type="match status" value="1"/>
</dbReference>
<evidence type="ECO:0000256" key="5">
    <source>
        <dbReference type="ARBA" id="ARBA00022691"/>
    </source>
</evidence>
<reference evidence="7 8" key="1">
    <citation type="journal article" date="2019" name="Int. J. Syst. Evol. Microbiol.">
        <title>The Global Catalogue of Microorganisms (GCM) 10K type strain sequencing project: providing services to taxonomists for standard genome sequencing and annotation.</title>
        <authorList>
            <consortium name="The Broad Institute Genomics Platform"/>
            <consortium name="The Broad Institute Genome Sequencing Center for Infectious Disease"/>
            <person name="Wu L."/>
            <person name="Ma J."/>
        </authorList>
    </citation>
    <scope>NUCLEOTIDE SEQUENCE [LARGE SCALE GENOMIC DNA]</scope>
    <source>
        <strain evidence="7 8">XZYJ18</strain>
    </source>
</reference>
<dbReference type="PANTHER" id="PTHR24422">
    <property type="entry name" value="CHEMOTAXIS PROTEIN METHYLTRANSFERASE"/>
    <property type="match status" value="1"/>
</dbReference>
<evidence type="ECO:0000256" key="3">
    <source>
        <dbReference type="ARBA" id="ARBA00022603"/>
    </source>
</evidence>
<keyword evidence="4" id="KW-0808">Transferase</keyword>
<evidence type="ECO:0000256" key="2">
    <source>
        <dbReference type="ARBA" id="ARBA00012534"/>
    </source>
</evidence>
<dbReference type="SUPFAM" id="SSF53335">
    <property type="entry name" value="S-adenosyl-L-methionine-dependent methyltransferases"/>
    <property type="match status" value="1"/>
</dbReference>
<dbReference type="InterPro" id="IPR029063">
    <property type="entry name" value="SAM-dependent_MTases_sf"/>
</dbReference>
<keyword evidence="5" id="KW-0949">S-adenosyl-L-methionine</keyword>
<name>A0ABD5Q348_9EURY</name>
<dbReference type="Gene3D" id="1.10.155.10">
    <property type="entry name" value="Chemotaxis receptor methyltransferase CheR, N-terminal domain"/>
    <property type="match status" value="1"/>
</dbReference>
<dbReference type="PROSITE" id="PS50123">
    <property type="entry name" value="CHER"/>
    <property type="match status" value="1"/>
</dbReference>
<evidence type="ECO:0000259" key="6">
    <source>
        <dbReference type="PROSITE" id="PS50123"/>
    </source>
</evidence>
<dbReference type="InterPro" id="IPR050903">
    <property type="entry name" value="Bact_Chemotaxis_MeTrfase"/>
</dbReference>
<dbReference type="InterPro" id="IPR022642">
    <property type="entry name" value="CheR_C"/>
</dbReference>
<evidence type="ECO:0000313" key="7">
    <source>
        <dbReference type="EMBL" id="MFC4825152.1"/>
    </source>
</evidence>
<dbReference type="EMBL" id="JBHSHT010000002">
    <property type="protein sequence ID" value="MFC4825152.1"/>
    <property type="molecule type" value="Genomic_DNA"/>
</dbReference>
<dbReference type="PANTHER" id="PTHR24422:SF10">
    <property type="entry name" value="CHEMOTAXIS PROTEIN METHYLTRANSFERASE 2"/>
    <property type="match status" value="1"/>
</dbReference>
<feature type="domain" description="CheR-type methyltransferase" evidence="6">
    <location>
        <begin position="1"/>
        <end position="268"/>
    </location>
</feature>
<evidence type="ECO:0000256" key="1">
    <source>
        <dbReference type="ARBA" id="ARBA00001541"/>
    </source>
</evidence>
<proteinExistence type="predicted"/>
<dbReference type="Gene3D" id="3.40.50.150">
    <property type="entry name" value="Vaccinia Virus protein VP39"/>
    <property type="match status" value="1"/>
</dbReference>
<dbReference type="SMART" id="SM00138">
    <property type="entry name" value="MeTrc"/>
    <property type="match status" value="1"/>
</dbReference>